<proteinExistence type="inferred from homology"/>
<accession>A0A1W1I3L0</accession>
<dbReference type="RefSeq" id="WP_080886090.1">
    <property type="nucleotide sequence ID" value="NZ_LT828648.1"/>
</dbReference>
<dbReference type="PANTHER" id="PTHR11806">
    <property type="entry name" value="GLUCOSE INHIBITED DIVISION PROTEIN A"/>
    <property type="match status" value="1"/>
</dbReference>
<keyword evidence="11" id="KW-0963">Cytoplasm</keyword>
<dbReference type="GO" id="GO:0050660">
    <property type="term" value="F:flavin adenine dinucleotide binding"/>
    <property type="evidence" value="ECO:0007669"/>
    <property type="project" value="UniProtKB-UniRule"/>
</dbReference>
<keyword evidence="14" id="KW-1185">Reference proteome</keyword>
<evidence type="ECO:0000256" key="10">
    <source>
        <dbReference type="ARBA" id="ARBA00031800"/>
    </source>
</evidence>
<comment type="similarity">
    <text evidence="3 11">Belongs to the MnmG family.</text>
</comment>
<dbReference type="GO" id="GO:0005829">
    <property type="term" value="C:cytosol"/>
    <property type="evidence" value="ECO:0007669"/>
    <property type="project" value="TreeGrafter"/>
</dbReference>
<dbReference type="PROSITE" id="PS01281">
    <property type="entry name" value="GIDA_2"/>
    <property type="match status" value="1"/>
</dbReference>
<dbReference type="InterPro" id="IPR002218">
    <property type="entry name" value="MnmG-rel"/>
</dbReference>
<dbReference type="InterPro" id="IPR020595">
    <property type="entry name" value="MnmG-rel_CS"/>
</dbReference>
<dbReference type="GO" id="GO:0002098">
    <property type="term" value="P:tRNA wobble uridine modification"/>
    <property type="evidence" value="ECO:0007669"/>
    <property type="project" value="InterPro"/>
</dbReference>
<evidence type="ECO:0000256" key="7">
    <source>
        <dbReference type="ARBA" id="ARBA00022827"/>
    </source>
</evidence>
<evidence type="ECO:0000256" key="11">
    <source>
        <dbReference type="HAMAP-Rule" id="MF_00129"/>
    </source>
</evidence>
<evidence type="ECO:0000259" key="12">
    <source>
        <dbReference type="SMART" id="SM01228"/>
    </source>
</evidence>
<dbReference type="EMBL" id="LT828648">
    <property type="protein sequence ID" value="SLM47582.1"/>
    <property type="molecule type" value="Genomic_DNA"/>
</dbReference>
<dbReference type="KEGG" id="nja:NSJP_1410"/>
<dbReference type="Pfam" id="PF01134">
    <property type="entry name" value="GIDA"/>
    <property type="match status" value="1"/>
</dbReference>
<evidence type="ECO:0000256" key="1">
    <source>
        <dbReference type="ARBA" id="ARBA00001974"/>
    </source>
</evidence>
<dbReference type="Gene3D" id="1.10.150.570">
    <property type="entry name" value="GidA associated domain, C-terminal subdomain"/>
    <property type="match status" value="1"/>
</dbReference>
<evidence type="ECO:0000256" key="2">
    <source>
        <dbReference type="ARBA" id="ARBA00003717"/>
    </source>
</evidence>
<evidence type="ECO:0000256" key="4">
    <source>
        <dbReference type="ARBA" id="ARBA00020461"/>
    </source>
</evidence>
<evidence type="ECO:0000313" key="14">
    <source>
        <dbReference type="Proteomes" id="UP000192042"/>
    </source>
</evidence>
<dbReference type="Gene3D" id="3.50.50.60">
    <property type="entry name" value="FAD/NAD(P)-binding domain"/>
    <property type="match status" value="2"/>
</dbReference>
<dbReference type="InterPro" id="IPR040131">
    <property type="entry name" value="MnmG_N"/>
</dbReference>
<dbReference type="GO" id="GO:0030488">
    <property type="term" value="P:tRNA methylation"/>
    <property type="evidence" value="ECO:0007669"/>
    <property type="project" value="TreeGrafter"/>
</dbReference>
<dbReference type="InterPro" id="IPR049312">
    <property type="entry name" value="GIDA_C_N"/>
</dbReference>
<keyword evidence="7 11" id="KW-0274">FAD</keyword>
<name>A0A1W1I3L0_9BACT</name>
<gene>
    <name evidence="11 13" type="primary">gidA</name>
    <name evidence="11" type="synonym">mnmG</name>
    <name evidence="13" type="ORF">NSJP_1410</name>
</gene>
<dbReference type="FunFam" id="1.10.150.570:FF:000001">
    <property type="entry name" value="tRNA uridine 5-carboxymethylaminomethyl modification enzyme MnmG"/>
    <property type="match status" value="1"/>
</dbReference>
<comment type="cofactor">
    <cofactor evidence="1 11">
        <name>FAD</name>
        <dbReference type="ChEBI" id="CHEBI:57692"/>
    </cofactor>
</comment>
<dbReference type="Gene3D" id="1.10.10.1800">
    <property type="entry name" value="tRNA uridine 5-carboxymethylaminomethyl modification enzyme MnmG/GidA"/>
    <property type="match status" value="1"/>
</dbReference>
<feature type="domain" description="tRNA uridine 5-carboxymethylaminomethyl modification enzyme C-terminal subdomain" evidence="12">
    <location>
        <begin position="543"/>
        <end position="614"/>
    </location>
</feature>
<evidence type="ECO:0000256" key="9">
    <source>
        <dbReference type="ARBA" id="ARBA00025948"/>
    </source>
</evidence>
<reference evidence="13 14" key="1">
    <citation type="submission" date="2017-03" db="EMBL/GenBank/DDBJ databases">
        <authorList>
            <person name="Afonso C.L."/>
            <person name="Miller P.J."/>
            <person name="Scott M.A."/>
            <person name="Spackman E."/>
            <person name="Goraichik I."/>
            <person name="Dimitrov K.M."/>
            <person name="Suarez D.L."/>
            <person name="Swayne D.E."/>
        </authorList>
    </citation>
    <scope>NUCLEOTIDE SEQUENCE [LARGE SCALE GENOMIC DNA]</scope>
    <source>
        <strain evidence="13">Genome sequencing of Nitrospira japonica strain NJ11</strain>
    </source>
</reference>
<evidence type="ECO:0000256" key="6">
    <source>
        <dbReference type="ARBA" id="ARBA00022694"/>
    </source>
</evidence>
<dbReference type="PROSITE" id="PS01280">
    <property type="entry name" value="GIDA_1"/>
    <property type="match status" value="1"/>
</dbReference>
<dbReference type="InterPro" id="IPR044920">
    <property type="entry name" value="MnmG_C_subdom_sf"/>
</dbReference>
<dbReference type="InterPro" id="IPR047001">
    <property type="entry name" value="MnmG_C_subdom"/>
</dbReference>
<dbReference type="AlphaFoldDB" id="A0A1W1I3L0"/>
<keyword evidence="8 11" id="KW-0520">NAD</keyword>
<dbReference type="Pfam" id="PF21680">
    <property type="entry name" value="GIDA_C_1st"/>
    <property type="match status" value="1"/>
</dbReference>
<evidence type="ECO:0000256" key="5">
    <source>
        <dbReference type="ARBA" id="ARBA00022630"/>
    </source>
</evidence>
<dbReference type="HAMAP" id="MF_00129">
    <property type="entry name" value="MnmG_GidA"/>
    <property type="match status" value="1"/>
</dbReference>
<keyword evidence="5 11" id="KW-0285">Flavoprotein</keyword>
<dbReference type="STRING" id="1325564.NSJP_1410"/>
<dbReference type="OrthoDB" id="9815560at2"/>
<dbReference type="FunFam" id="3.50.50.60:FF:000002">
    <property type="entry name" value="tRNA uridine 5-carboxymethylaminomethyl modification enzyme MnmG"/>
    <property type="match status" value="1"/>
</dbReference>
<organism evidence="13 14">
    <name type="scientific">Nitrospira japonica</name>
    <dbReference type="NCBI Taxonomy" id="1325564"/>
    <lineage>
        <taxon>Bacteria</taxon>
        <taxon>Pseudomonadati</taxon>
        <taxon>Nitrospirota</taxon>
        <taxon>Nitrospiria</taxon>
        <taxon>Nitrospirales</taxon>
        <taxon>Nitrospiraceae</taxon>
        <taxon>Nitrospira</taxon>
    </lineage>
</organism>
<dbReference type="Proteomes" id="UP000192042">
    <property type="component" value="Chromosome I"/>
</dbReference>
<comment type="subunit">
    <text evidence="9 11">Homodimer. Heterotetramer of two MnmE and two MnmG subunits.</text>
</comment>
<dbReference type="InterPro" id="IPR036188">
    <property type="entry name" value="FAD/NAD-bd_sf"/>
</dbReference>
<feature type="binding site" evidence="11">
    <location>
        <begin position="271"/>
        <end position="285"/>
    </location>
    <ligand>
        <name>NAD(+)</name>
        <dbReference type="ChEBI" id="CHEBI:57540"/>
    </ligand>
</feature>
<keyword evidence="6 11" id="KW-0819">tRNA processing</keyword>
<dbReference type="InterPro" id="IPR004416">
    <property type="entry name" value="MnmG"/>
</dbReference>
<protein>
    <recommendedName>
        <fullName evidence="4 11">tRNA uridine 5-carboxymethylaminomethyl modification enzyme MnmG</fullName>
    </recommendedName>
    <alternativeName>
        <fullName evidence="10 11">Glucose-inhibited division protein A</fullName>
    </alternativeName>
</protein>
<dbReference type="PANTHER" id="PTHR11806:SF0">
    <property type="entry name" value="PROTEIN MTO1 HOMOLOG, MITOCHONDRIAL"/>
    <property type="match status" value="1"/>
</dbReference>
<dbReference type="Pfam" id="PF13932">
    <property type="entry name" value="SAM_GIDA_C"/>
    <property type="match status" value="1"/>
</dbReference>
<comment type="function">
    <text evidence="2 11">NAD-binding protein involved in the addition of a carboxymethylaminomethyl (cmnm) group at the wobble position (U34) of certain tRNAs, forming tRNA-cmnm(5)s(2)U34.</text>
</comment>
<comment type="caution">
    <text evidence="11">Lacks conserved residue(s) required for the propagation of feature annotation.</text>
</comment>
<comment type="subcellular location">
    <subcellularLocation>
        <location evidence="11">Cytoplasm</location>
    </subcellularLocation>
</comment>
<dbReference type="SMART" id="SM01228">
    <property type="entry name" value="GIDA_assoc_3"/>
    <property type="match status" value="1"/>
</dbReference>
<evidence type="ECO:0000256" key="3">
    <source>
        <dbReference type="ARBA" id="ARBA00007653"/>
    </source>
</evidence>
<dbReference type="SUPFAM" id="SSF51905">
    <property type="entry name" value="FAD/NAD(P)-binding domain"/>
    <property type="match status" value="1"/>
</dbReference>
<dbReference type="NCBIfam" id="TIGR00136">
    <property type="entry name" value="mnmG_gidA"/>
    <property type="match status" value="1"/>
</dbReference>
<evidence type="ECO:0000256" key="8">
    <source>
        <dbReference type="ARBA" id="ARBA00023027"/>
    </source>
</evidence>
<feature type="binding site" evidence="11">
    <location>
        <begin position="12"/>
        <end position="17"/>
    </location>
    <ligand>
        <name>FAD</name>
        <dbReference type="ChEBI" id="CHEBI:57692"/>
    </ligand>
</feature>
<dbReference type="InterPro" id="IPR026904">
    <property type="entry name" value="MnmG_C"/>
</dbReference>
<sequence>MDQREFEIIVVGGGHAGCEAALAAARMGARTLLLTMDPQRIAQMSCNPAIGGIAKGHLVKEIDALGGEMARNTDLAGIQFRFINTSKGPAVRALRAQCDKGLYREAMRATLDRQRGLTVGEGTVDRVLTSGGKVTGIVTQSGERLGTGAVLLTSGTFLKGLIHIGLQHFTAGRAGEASAEHLSDCMRDFGFEVGRLKTGTPPRLDRNTIDFSVMIPQPGDQPPPPFSYRTDQIRTPQRDCHLTHTNDRTHDIIRKNLDRSPLYSGVIESAGPRYCPSIEDKVVRFADKQRHQVFIEPEGLETREFYPNGISTSLPVDVQAAMLKTIPGLEQAIMLKPGYAIEYDYFPPRQLHPTLETKLVEGLYHAGQINGTSGYEEAAAQGLMAGINAVLKLRGNPPLVLDRSKAYIGVLIDDLITKDAREPYRMFTSRAEYRLLLRHGNADLRLTEEGQKIGLISEGIFARFLRKQKAISHEIDRLESLRLNPTEDVRLRLAKAGIADLSNTSTLAQLLRRQGVSYEALLESLDIDRQDDAEIIEEVQIQIKYAGYITRQLQQIARLSRFESKSIPLSFPYDQVPGFSKEVREKLQKVRPESIGQASRISGVTPAAISLLLVALEKHKRQSPSFVPVSAQKADIQS</sequence>
<evidence type="ECO:0000313" key="13">
    <source>
        <dbReference type="EMBL" id="SLM47582.1"/>
    </source>
</evidence>